<sequence length="43" mass="4374">MVPPVTSTAPLGSRVAMAPLRAVNAGVVASQRGAARADVWVWG</sequence>
<reference evidence="1 2" key="1">
    <citation type="journal article" date="2016" name="PLoS ONE">
        <title>Complete Genome Sequence and Comparative Genomics of a Novel Myxobacterium Myxococcus hansupus.</title>
        <authorList>
            <person name="Sharma G."/>
            <person name="Narwani T."/>
            <person name="Subramanian S."/>
        </authorList>
    </citation>
    <scope>NUCLEOTIDE SEQUENCE [LARGE SCALE GENOMIC DNA]</scope>
    <source>
        <strain evidence="2">mixupus</strain>
    </source>
</reference>
<gene>
    <name evidence="1" type="ORF">A176_002942</name>
</gene>
<organism evidence="1 2">
    <name type="scientific">Pseudomyxococcus hansupus</name>
    <dbReference type="NCBI Taxonomy" id="1297742"/>
    <lineage>
        <taxon>Bacteria</taxon>
        <taxon>Pseudomonadati</taxon>
        <taxon>Myxococcota</taxon>
        <taxon>Myxococcia</taxon>
        <taxon>Myxococcales</taxon>
        <taxon>Cystobacterineae</taxon>
        <taxon>Myxococcaceae</taxon>
        <taxon>Pseudomyxococcus</taxon>
    </lineage>
</organism>
<dbReference type="AlphaFoldDB" id="A0A0H4WXH3"/>
<accession>A0A0H4WXH3</accession>
<proteinExistence type="predicted"/>
<protein>
    <submittedName>
        <fullName evidence="1">Uncharacterized protein</fullName>
    </submittedName>
</protein>
<name>A0A0H4WXH3_9BACT</name>
<keyword evidence="2" id="KW-1185">Reference proteome</keyword>
<evidence type="ECO:0000313" key="2">
    <source>
        <dbReference type="Proteomes" id="UP000009026"/>
    </source>
</evidence>
<dbReference type="KEGG" id="mym:A176_002942"/>
<dbReference type="EMBL" id="CP012109">
    <property type="protein sequence ID" value="AKQ66030.1"/>
    <property type="molecule type" value="Genomic_DNA"/>
</dbReference>
<dbReference type="Proteomes" id="UP000009026">
    <property type="component" value="Chromosome"/>
</dbReference>
<evidence type="ECO:0000313" key="1">
    <source>
        <dbReference type="EMBL" id="AKQ66030.1"/>
    </source>
</evidence>